<dbReference type="PANTHER" id="PTHR43064">
    <property type="entry name" value="PHOSPHORIBOSYLAMINOIMIDAZOLE CARBOXYLASE-RELATED"/>
    <property type="match status" value="1"/>
</dbReference>
<dbReference type="GO" id="GO:0016787">
    <property type="term" value="F:hydrolase activity"/>
    <property type="evidence" value="ECO:0007669"/>
    <property type="project" value="InterPro"/>
</dbReference>
<dbReference type="InterPro" id="IPR039476">
    <property type="entry name" value="P2CMN_synthase_LarB"/>
</dbReference>
<comment type="caution">
    <text evidence="1">The sequence shown here is derived from an EMBL/GenBank/DDBJ whole genome shotgun (WGS) entry which is preliminary data.</text>
</comment>
<dbReference type="PANTHER" id="PTHR43064:SF1">
    <property type="entry name" value="SLL1489 PROTEIN"/>
    <property type="match status" value="1"/>
</dbReference>
<proteinExistence type="predicted"/>
<evidence type="ECO:0000313" key="2">
    <source>
        <dbReference type="Proteomes" id="UP001209570"/>
    </source>
</evidence>
<sequence length="107" mass="11746">MLRRTQCLDCKRVLARSASSSSSILRVLERVANGEIAPKDAVAECQRLEYEALGDFAKIDTKRLARTGFPEVVYAEGKTPEQVASIMKAMVEKGVDNLAFSALRKAV</sequence>
<reference evidence="1" key="1">
    <citation type="submission" date="2021-12" db="EMBL/GenBank/DDBJ databases">
        <title>Prjna785345.</title>
        <authorList>
            <person name="Rujirawat T."/>
            <person name="Krajaejun T."/>
        </authorList>
    </citation>
    <scope>NUCLEOTIDE SEQUENCE</scope>
    <source>
        <strain evidence="1">Pi057C3</strain>
    </source>
</reference>
<evidence type="ECO:0000313" key="1">
    <source>
        <dbReference type="EMBL" id="KAJ0392679.1"/>
    </source>
</evidence>
<accession>A0AAD5LU28</accession>
<organism evidence="1 2">
    <name type="scientific">Pythium insidiosum</name>
    <name type="common">Pythiosis disease agent</name>
    <dbReference type="NCBI Taxonomy" id="114742"/>
    <lineage>
        <taxon>Eukaryota</taxon>
        <taxon>Sar</taxon>
        <taxon>Stramenopiles</taxon>
        <taxon>Oomycota</taxon>
        <taxon>Peronosporomycetes</taxon>
        <taxon>Pythiales</taxon>
        <taxon>Pythiaceae</taxon>
        <taxon>Pythium</taxon>
    </lineage>
</organism>
<gene>
    <name evidence="1" type="ORF">P43SY_006958</name>
</gene>
<dbReference type="Proteomes" id="UP001209570">
    <property type="component" value="Unassembled WGS sequence"/>
</dbReference>
<keyword evidence="2" id="KW-1185">Reference proteome</keyword>
<dbReference type="EMBL" id="JAKCXM010000592">
    <property type="protein sequence ID" value="KAJ0392679.1"/>
    <property type="molecule type" value="Genomic_DNA"/>
</dbReference>
<dbReference type="AlphaFoldDB" id="A0AAD5LU28"/>
<protein>
    <submittedName>
        <fullName evidence="1">Uncharacterized protein</fullName>
    </submittedName>
</protein>
<name>A0AAD5LU28_PYTIN</name>